<feature type="transmembrane region" description="Helical" evidence="1">
    <location>
        <begin position="140"/>
        <end position="165"/>
    </location>
</feature>
<feature type="transmembrane region" description="Helical" evidence="1">
    <location>
        <begin position="115"/>
        <end position="134"/>
    </location>
</feature>
<dbReference type="OrthoDB" id="9786643at2"/>
<dbReference type="Proteomes" id="UP000249254">
    <property type="component" value="Unassembled WGS sequence"/>
</dbReference>
<feature type="transmembrane region" description="Helical" evidence="1">
    <location>
        <begin position="89"/>
        <end position="108"/>
    </location>
</feature>
<gene>
    <name evidence="2" type="ORF">DJ017_14280</name>
</gene>
<feature type="transmembrane region" description="Helical" evidence="1">
    <location>
        <begin position="227"/>
        <end position="246"/>
    </location>
</feature>
<evidence type="ECO:0000256" key="1">
    <source>
        <dbReference type="SAM" id="Phobius"/>
    </source>
</evidence>
<keyword evidence="3" id="KW-1185">Reference proteome</keyword>
<feature type="transmembrane region" description="Helical" evidence="1">
    <location>
        <begin position="53"/>
        <end position="69"/>
    </location>
</feature>
<comment type="caution">
    <text evidence="2">The sequence shown here is derived from an EMBL/GenBank/DDBJ whole genome shotgun (WGS) entry which is preliminary data.</text>
</comment>
<feature type="transmembrane region" description="Helical" evidence="1">
    <location>
        <begin position="172"/>
        <end position="190"/>
    </location>
</feature>
<feature type="transmembrane region" description="Helical" evidence="1">
    <location>
        <begin position="24"/>
        <end position="41"/>
    </location>
</feature>
<dbReference type="AlphaFoldDB" id="A0A328AL10"/>
<evidence type="ECO:0000313" key="3">
    <source>
        <dbReference type="Proteomes" id="UP000249254"/>
    </source>
</evidence>
<evidence type="ECO:0000313" key="2">
    <source>
        <dbReference type="EMBL" id="RAK55592.1"/>
    </source>
</evidence>
<name>A0A328AL10_9CAUL</name>
<keyword evidence="1" id="KW-0472">Membrane</keyword>
<keyword evidence="1" id="KW-0812">Transmembrane</keyword>
<dbReference type="EMBL" id="QFYQ01000001">
    <property type="protein sequence ID" value="RAK55592.1"/>
    <property type="molecule type" value="Genomic_DNA"/>
</dbReference>
<keyword evidence="1" id="KW-1133">Transmembrane helix</keyword>
<organism evidence="2 3">
    <name type="scientific">Phenylobacterium soli</name>
    <dbReference type="NCBI Taxonomy" id="2170551"/>
    <lineage>
        <taxon>Bacteria</taxon>
        <taxon>Pseudomonadati</taxon>
        <taxon>Pseudomonadota</taxon>
        <taxon>Alphaproteobacteria</taxon>
        <taxon>Caulobacterales</taxon>
        <taxon>Caulobacteraceae</taxon>
        <taxon>Phenylobacterium</taxon>
    </lineage>
</organism>
<reference evidence="3" key="1">
    <citation type="submission" date="2018-05" db="EMBL/GenBank/DDBJ databases">
        <authorList>
            <person name="Li X."/>
        </authorList>
    </citation>
    <scope>NUCLEOTIDE SEQUENCE [LARGE SCALE GENOMIC DNA]</scope>
    <source>
        <strain evidence="3">LX32</strain>
    </source>
</reference>
<protein>
    <submittedName>
        <fullName evidence="2">ABC transporter permease</fullName>
    </submittedName>
</protein>
<dbReference type="RefSeq" id="WP_111529340.1">
    <property type="nucleotide sequence ID" value="NZ_JBHRSG010000003.1"/>
</dbReference>
<sequence>MRASRTLAIVLRQIYLLRGSPTRLLPMIAWVAIDIVLWGFITRYLSALTGPKVNLVASILGAVLLWDFLGRVMQGVTTAFFEDVWSRNFLNIFATPLTIADYIGGLVLTGIGTSLLGLIAMLTLATTVFGFSFLAYGAAIVPFVLVLFVTGISLGILGAAIVLRLGPASEWLIWPIPSLLSPFVGVFYPLSTLPGWMQAIGRCLAPSYVFQAMRGIVAGQGANAGDLAFAVGLSVIYLLGACWVFARVYRFALRTGLIARYSAETAS</sequence>
<proteinExistence type="predicted"/>
<accession>A0A328AL10</accession>